<keyword evidence="1" id="KW-0805">Transcription regulation</keyword>
<dbReference type="Pfam" id="PF00196">
    <property type="entry name" value="GerE"/>
    <property type="match status" value="1"/>
</dbReference>
<evidence type="ECO:0000259" key="4">
    <source>
        <dbReference type="PROSITE" id="PS50043"/>
    </source>
</evidence>
<dbReference type="EMBL" id="QJTJ01000017">
    <property type="protein sequence ID" value="PYF05595.1"/>
    <property type="molecule type" value="Genomic_DNA"/>
</dbReference>
<evidence type="ECO:0000256" key="3">
    <source>
        <dbReference type="ARBA" id="ARBA00023163"/>
    </source>
</evidence>
<proteinExistence type="predicted"/>
<keyword evidence="2" id="KW-0238">DNA-binding</keyword>
<dbReference type="AlphaFoldDB" id="A0A318TUK7"/>
<evidence type="ECO:0000256" key="2">
    <source>
        <dbReference type="ARBA" id="ARBA00023125"/>
    </source>
</evidence>
<dbReference type="PANTHER" id="PTHR44688:SF16">
    <property type="entry name" value="DNA-BINDING TRANSCRIPTIONAL ACTIVATOR DEVR_DOSR"/>
    <property type="match status" value="1"/>
</dbReference>
<dbReference type="CDD" id="cd06170">
    <property type="entry name" value="LuxR_C_like"/>
    <property type="match status" value="1"/>
</dbReference>
<evidence type="ECO:0000313" key="6">
    <source>
        <dbReference type="Proteomes" id="UP000247416"/>
    </source>
</evidence>
<dbReference type="Gene3D" id="1.10.10.10">
    <property type="entry name" value="Winged helix-like DNA-binding domain superfamily/Winged helix DNA-binding domain"/>
    <property type="match status" value="1"/>
</dbReference>
<dbReference type="PROSITE" id="PS50043">
    <property type="entry name" value="HTH_LUXR_2"/>
    <property type="match status" value="1"/>
</dbReference>
<feature type="domain" description="HTH luxR-type" evidence="4">
    <location>
        <begin position="163"/>
        <end position="228"/>
    </location>
</feature>
<organism evidence="5 6">
    <name type="scientific">Ureibacillus chungkukjangi</name>
    <dbReference type="NCBI Taxonomy" id="1202712"/>
    <lineage>
        <taxon>Bacteria</taxon>
        <taxon>Bacillati</taxon>
        <taxon>Bacillota</taxon>
        <taxon>Bacilli</taxon>
        <taxon>Bacillales</taxon>
        <taxon>Caryophanaceae</taxon>
        <taxon>Ureibacillus</taxon>
    </lineage>
</organism>
<accession>A0A318TUK7</accession>
<comment type="caution">
    <text evidence="5">The sequence shown here is derived from an EMBL/GenBank/DDBJ whole genome shotgun (WGS) entry which is preliminary data.</text>
</comment>
<dbReference type="PANTHER" id="PTHR44688">
    <property type="entry name" value="DNA-BINDING TRANSCRIPTIONAL ACTIVATOR DEVR_DOSR"/>
    <property type="match status" value="1"/>
</dbReference>
<name>A0A318TUK7_9BACL</name>
<dbReference type="InterPro" id="IPR036388">
    <property type="entry name" value="WH-like_DNA-bd_sf"/>
</dbReference>
<protein>
    <submittedName>
        <fullName evidence="5">Regulatory LuxR family protein</fullName>
    </submittedName>
</protein>
<dbReference type="PRINTS" id="PR00038">
    <property type="entry name" value="HTHLUXR"/>
</dbReference>
<gene>
    <name evidence="5" type="ORF">BJ095_1174</name>
</gene>
<dbReference type="GO" id="GO:0003677">
    <property type="term" value="F:DNA binding"/>
    <property type="evidence" value="ECO:0007669"/>
    <property type="project" value="UniProtKB-KW"/>
</dbReference>
<dbReference type="InterPro" id="IPR000792">
    <property type="entry name" value="Tscrpt_reg_LuxR_C"/>
</dbReference>
<keyword evidence="3" id="KW-0804">Transcription</keyword>
<dbReference type="SUPFAM" id="SSF46894">
    <property type="entry name" value="C-terminal effector domain of the bipartite response regulators"/>
    <property type="match status" value="1"/>
</dbReference>
<dbReference type="GO" id="GO:0006355">
    <property type="term" value="P:regulation of DNA-templated transcription"/>
    <property type="evidence" value="ECO:0007669"/>
    <property type="project" value="InterPro"/>
</dbReference>
<evidence type="ECO:0000313" key="5">
    <source>
        <dbReference type="EMBL" id="PYF05595.1"/>
    </source>
</evidence>
<evidence type="ECO:0000256" key="1">
    <source>
        <dbReference type="ARBA" id="ARBA00023015"/>
    </source>
</evidence>
<dbReference type="InterPro" id="IPR016032">
    <property type="entry name" value="Sig_transdc_resp-reg_C-effctor"/>
</dbReference>
<reference evidence="5 6" key="1">
    <citation type="submission" date="2018-06" db="EMBL/GenBank/DDBJ databases">
        <title>Genomic Encyclopedia of Archaeal and Bacterial Type Strains, Phase II (KMG-II): from individual species to whole genera.</title>
        <authorList>
            <person name="Goeker M."/>
        </authorList>
    </citation>
    <scope>NUCLEOTIDE SEQUENCE [LARGE SCALE GENOMIC DNA]</scope>
    <source>
        <strain evidence="5 6">KACC 16626</strain>
    </source>
</reference>
<dbReference type="SMART" id="SM00421">
    <property type="entry name" value="HTH_LUXR"/>
    <property type="match status" value="1"/>
</dbReference>
<dbReference type="SUPFAM" id="SSF55781">
    <property type="entry name" value="GAF domain-like"/>
    <property type="match status" value="1"/>
</dbReference>
<keyword evidence="6" id="KW-1185">Reference proteome</keyword>
<sequence>MQISTWALEEKLSNCVHLHTQEEKICHILHVLDELAFCDAISFFRYSPIGYVGEGIAGLQDGQLQSLSYIRDDLRSLPIVKNAVEKRKTTFHEGREIITLMSSRYHRSVPLKALLVIPIVVNNMTIAYICCEFIKKFNYFKDNELEQFTLFGRLIGELFIQPQTIAHPKLSPRENQVLRALANGLSTKELTNLLSLSEATVKQYIKSVLVKLGAKNRTHAVSIYLGQNL</sequence>
<dbReference type="Proteomes" id="UP000247416">
    <property type="component" value="Unassembled WGS sequence"/>
</dbReference>